<dbReference type="Proteomes" id="UP000294325">
    <property type="component" value="Chromosome"/>
</dbReference>
<dbReference type="PANTHER" id="PTHR38471:SF2">
    <property type="entry name" value="FOUR HELIX BUNDLE PROTEIN"/>
    <property type="match status" value="1"/>
</dbReference>
<proteinExistence type="predicted"/>
<dbReference type="RefSeq" id="WP_134359224.1">
    <property type="nucleotide sequence ID" value="NZ_CP038033.1"/>
</dbReference>
<dbReference type="InterPro" id="IPR012657">
    <property type="entry name" value="23S_rRNA-intervening_sequence"/>
</dbReference>
<dbReference type="OrthoDB" id="160990at2"/>
<dbReference type="AlphaFoldDB" id="A0A4P7C2R3"/>
<dbReference type="Pfam" id="PF05635">
    <property type="entry name" value="23S_rRNA_IVP"/>
    <property type="match status" value="1"/>
</dbReference>
<protein>
    <submittedName>
        <fullName evidence="1">Four helix bundle protein</fullName>
    </submittedName>
</protein>
<reference evidence="1 2" key="1">
    <citation type="submission" date="2019-03" db="EMBL/GenBank/DDBJ databases">
        <title>The genome sequence of Nitrosococcus wardiae strain D1FHST reveals the archetypal metabolic capacity of ammonia-oxidizing Gammaproteobacteria.</title>
        <authorList>
            <person name="Wang L."/>
            <person name="Lim C.K."/>
            <person name="Hanson T.E."/>
            <person name="Dang H."/>
            <person name="Klotz M.G."/>
        </authorList>
    </citation>
    <scope>NUCLEOTIDE SEQUENCE [LARGE SCALE GENOMIC DNA]</scope>
    <source>
        <strain evidence="1 2">D1FHS</strain>
    </source>
</reference>
<dbReference type="Gene3D" id="1.20.1440.60">
    <property type="entry name" value="23S rRNA-intervening sequence"/>
    <property type="match status" value="1"/>
</dbReference>
<dbReference type="EMBL" id="CP038033">
    <property type="protein sequence ID" value="QBQ55970.1"/>
    <property type="molecule type" value="Genomic_DNA"/>
</dbReference>
<accession>A0A4P7C2R3</accession>
<name>A0A4P7C2R3_9GAMM</name>
<dbReference type="PANTHER" id="PTHR38471">
    <property type="entry name" value="FOUR HELIX BUNDLE PROTEIN"/>
    <property type="match status" value="1"/>
</dbReference>
<dbReference type="SUPFAM" id="SSF158446">
    <property type="entry name" value="IVS-encoded protein-like"/>
    <property type="match status" value="1"/>
</dbReference>
<dbReference type="NCBIfam" id="TIGR02436">
    <property type="entry name" value="four helix bundle protein"/>
    <property type="match status" value="1"/>
</dbReference>
<gene>
    <name evidence="1" type="ORF">E3U44_16720</name>
</gene>
<keyword evidence="2" id="KW-1185">Reference proteome</keyword>
<evidence type="ECO:0000313" key="2">
    <source>
        <dbReference type="Proteomes" id="UP000294325"/>
    </source>
</evidence>
<dbReference type="KEGG" id="nwr:E3U44_16720"/>
<organism evidence="1 2">
    <name type="scientific">Nitrosococcus wardiae</name>
    <dbReference type="NCBI Taxonomy" id="1814290"/>
    <lineage>
        <taxon>Bacteria</taxon>
        <taxon>Pseudomonadati</taxon>
        <taxon>Pseudomonadota</taxon>
        <taxon>Gammaproteobacteria</taxon>
        <taxon>Chromatiales</taxon>
        <taxon>Chromatiaceae</taxon>
        <taxon>Nitrosococcus</taxon>
    </lineage>
</organism>
<sequence>MSKSVRRFEDLIAWQRARELSKRIYQITGKGAFARDYGLRDQIRRSAVSVMSNLAEGFERGSRLEFRASLKIHC</sequence>
<evidence type="ECO:0000313" key="1">
    <source>
        <dbReference type="EMBL" id="QBQ55970.1"/>
    </source>
</evidence>
<dbReference type="InterPro" id="IPR036583">
    <property type="entry name" value="23S_rRNA_IVS_sf"/>
</dbReference>